<evidence type="ECO:0000256" key="3">
    <source>
        <dbReference type="ARBA" id="ARBA00022692"/>
    </source>
</evidence>
<keyword evidence="6" id="KW-0325">Glycoprotein</keyword>
<feature type="transmembrane region" description="Helical" evidence="8">
    <location>
        <begin position="129"/>
        <end position="149"/>
    </location>
</feature>
<dbReference type="InterPro" id="IPR019395">
    <property type="entry name" value="Transmembrane_161A/B"/>
</dbReference>
<evidence type="ECO:0000256" key="8">
    <source>
        <dbReference type="SAM" id="Phobius"/>
    </source>
</evidence>
<evidence type="ECO:0000313" key="9">
    <source>
        <dbReference type="EMBL" id="KAJ4806384.1"/>
    </source>
</evidence>
<evidence type="ECO:0000256" key="7">
    <source>
        <dbReference type="SAM" id="MobiDB-lite"/>
    </source>
</evidence>
<feature type="region of interest" description="Disordered" evidence="7">
    <location>
        <begin position="1"/>
        <end position="27"/>
    </location>
</feature>
<feature type="transmembrane region" description="Helical" evidence="8">
    <location>
        <begin position="155"/>
        <end position="179"/>
    </location>
</feature>
<evidence type="ECO:0000256" key="2">
    <source>
        <dbReference type="ARBA" id="ARBA00009706"/>
    </source>
</evidence>
<keyword evidence="4 8" id="KW-1133">Transmembrane helix</keyword>
<evidence type="ECO:0000256" key="4">
    <source>
        <dbReference type="ARBA" id="ARBA00022989"/>
    </source>
</evidence>
<reference evidence="9" key="1">
    <citation type="submission" date="2022-08" db="EMBL/GenBank/DDBJ databases">
        <authorList>
            <person name="Marques A."/>
        </authorList>
    </citation>
    <scope>NUCLEOTIDE SEQUENCE</scope>
    <source>
        <strain evidence="9">RhyPub2mFocal</strain>
        <tissue evidence="9">Leaves</tissue>
    </source>
</reference>
<dbReference type="PANTHER" id="PTHR13624">
    <property type="entry name" value="RE42071P"/>
    <property type="match status" value="1"/>
</dbReference>
<keyword evidence="5 8" id="KW-0472">Membrane</keyword>
<dbReference type="AlphaFoldDB" id="A0AAV8GMZ8"/>
<comment type="subcellular location">
    <subcellularLocation>
        <location evidence="1">Membrane</location>
        <topology evidence="1">Multi-pass membrane protein</topology>
    </subcellularLocation>
</comment>
<organism evidence="9 10">
    <name type="scientific">Rhynchospora pubera</name>
    <dbReference type="NCBI Taxonomy" id="906938"/>
    <lineage>
        <taxon>Eukaryota</taxon>
        <taxon>Viridiplantae</taxon>
        <taxon>Streptophyta</taxon>
        <taxon>Embryophyta</taxon>
        <taxon>Tracheophyta</taxon>
        <taxon>Spermatophyta</taxon>
        <taxon>Magnoliopsida</taxon>
        <taxon>Liliopsida</taxon>
        <taxon>Poales</taxon>
        <taxon>Cyperaceae</taxon>
        <taxon>Cyperoideae</taxon>
        <taxon>Rhynchosporeae</taxon>
        <taxon>Rhynchospora</taxon>
    </lineage>
</organism>
<comment type="caution">
    <text evidence="9">The sequence shown here is derived from an EMBL/GenBank/DDBJ whole genome shotgun (WGS) entry which is preliminary data.</text>
</comment>
<dbReference type="PANTHER" id="PTHR13624:SF6">
    <property type="entry name" value="EMEI"/>
    <property type="match status" value="1"/>
</dbReference>
<feature type="transmembrane region" description="Helical" evidence="8">
    <location>
        <begin position="250"/>
        <end position="275"/>
    </location>
</feature>
<dbReference type="EMBL" id="JAMFTS010000001">
    <property type="protein sequence ID" value="KAJ4806384.1"/>
    <property type="molecule type" value="Genomic_DNA"/>
</dbReference>
<feature type="region of interest" description="Disordered" evidence="7">
    <location>
        <begin position="81"/>
        <end position="104"/>
    </location>
</feature>
<keyword evidence="10" id="KW-1185">Reference proteome</keyword>
<dbReference type="GO" id="GO:0016020">
    <property type="term" value="C:membrane"/>
    <property type="evidence" value="ECO:0007669"/>
    <property type="project" value="UniProtKB-SubCell"/>
</dbReference>
<evidence type="ECO:0000313" key="10">
    <source>
        <dbReference type="Proteomes" id="UP001140206"/>
    </source>
</evidence>
<keyword evidence="3 8" id="KW-0812">Transmembrane</keyword>
<comment type="similarity">
    <text evidence="2">Belongs to the TMEM161 family.</text>
</comment>
<feature type="transmembrane region" description="Helical" evidence="8">
    <location>
        <begin position="191"/>
        <end position="212"/>
    </location>
</feature>
<gene>
    <name evidence="9" type="ORF">LUZ62_018950</name>
</gene>
<feature type="transmembrane region" description="Helical" evidence="8">
    <location>
        <begin position="352"/>
        <end position="372"/>
    </location>
</feature>
<sequence length="430" mass="47484">MVGRGCDSTNRPNSIRSDPTSNLTPPLVSSPTMHIPAIPPLYLHLLASIPSLLVSHLLHLPSFSLYSLCTYIYPDSAPSSTPRAVLRPANSKPSKRNPSSTPFDTSAAQLYRLRLDHSALSSRHRFPSFHLSLLLSFSLSLPSLLLHYFNSSSSLAFFPFLFVSISATFLVVTLVRLSVEKSASRRSEKFFSLFAFVASPIVALILIQFLSINPPPGIASAFTGLISALVFIPAARFSRGFWLGTDQLRFDLPVLSCSSIGLVLLYSTALVSLASPALFLKSFLPPFFLAMAEAIQVPVLAVAAVLQILSLRAMVQMYVNEAVTCWYQQLHVTRISDLDYARAKMFLHNHHLCTVATQLFAPPALVLLLLGLSQLRGNLFEGVEFFQSFTDLSDIVKEMALFMAWWVMFAWSIVTMAILACYRFGLLLIS</sequence>
<name>A0AAV8GMZ8_9POAL</name>
<proteinExistence type="inferred from homology"/>
<feature type="compositionally biased region" description="Polar residues" evidence="7">
    <location>
        <begin position="7"/>
        <end position="27"/>
    </location>
</feature>
<feature type="transmembrane region" description="Helical" evidence="8">
    <location>
        <begin position="403"/>
        <end position="429"/>
    </location>
</feature>
<evidence type="ECO:0000256" key="1">
    <source>
        <dbReference type="ARBA" id="ARBA00004141"/>
    </source>
</evidence>
<protein>
    <submittedName>
        <fullName evidence="9">Transmembrane protein 161B</fullName>
    </submittedName>
</protein>
<evidence type="ECO:0000256" key="5">
    <source>
        <dbReference type="ARBA" id="ARBA00023136"/>
    </source>
</evidence>
<accession>A0AAV8GMZ8</accession>
<feature type="transmembrane region" description="Helical" evidence="8">
    <location>
        <begin position="218"/>
        <end position="238"/>
    </location>
</feature>
<feature type="transmembrane region" description="Helical" evidence="8">
    <location>
        <begin position="287"/>
        <end position="309"/>
    </location>
</feature>
<dbReference type="Proteomes" id="UP001140206">
    <property type="component" value="Chromosome 1"/>
</dbReference>
<evidence type="ECO:0000256" key="6">
    <source>
        <dbReference type="ARBA" id="ARBA00023180"/>
    </source>
</evidence>